<sequence>MSVLVNIRGCLEREPWKRSLICPHRETGEKIWSRKTDGEVDWLNCQAQRAVATSSTKFTWRPVTSSESILAPVLLNIFINDLAGGAESTLSKFADDTKLRDLNRLEKGANTNLMKFNQGKREYRLEADQLESSFAVKALVDKVNRSQQCVLMAKAARSVLGCLRNSITSSLREPVLVRPHLECCVQFWATHYERDMDILAQVQKRTTKMIEGLEHLPYEERHIEVTK</sequence>
<keyword evidence="2" id="KW-1185">Reference proteome</keyword>
<accession>A0AAN7N1H8</accession>
<organism evidence="1 2">
    <name type="scientific">Mycteria americana</name>
    <name type="common">Wood stork</name>
    <dbReference type="NCBI Taxonomy" id="33587"/>
    <lineage>
        <taxon>Eukaryota</taxon>
        <taxon>Metazoa</taxon>
        <taxon>Chordata</taxon>
        <taxon>Craniata</taxon>
        <taxon>Vertebrata</taxon>
        <taxon>Euteleostomi</taxon>
        <taxon>Archelosauria</taxon>
        <taxon>Archosauria</taxon>
        <taxon>Dinosauria</taxon>
        <taxon>Saurischia</taxon>
        <taxon>Theropoda</taxon>
        <taxon>Coelurosauria</taxon>
        <taxon>Aves</taxon>
        <taxon>Neognathae</taxon>
        <taxon>Neoaves</taxon>
        <taxon>Aequornithes</taxon>
        <taxon>Ciconiiformes</taxon>
        <taxon>Ciconiidae</taxon>
        <taxon>Mycteria</taxon>
    </lineage>
</organism>
<dbReference type="EMBL" id="JAUNZN010000009">
    <property type="protein sequence ID" value="KAK4815936.1"/>
    <property type="molecule type" value="Genomic_DNA"/>
</dbReference>
<evidence type="ECO:0000313" key="1">
    <source>
        <dbReference type="EMBL" id="KAK4815936.1"/>
    </source>
</evidence>
<name>A0AAN7N1H8_MYCAM</name>
<comment type="caution">
    <text evidence="1">The sequence shown here is derived from an EMBL/GenBank/DDBJ whole genome shotgun (WGS) entry which is preliminary data.</text>
</comment>
<dbReference type="AlphaFoldDB" id="A0AAN7N1H8"/>
<proteinExistence type="predicted"/>
<evidence type="ECO:0000313" key="2">
    <source>
        <dbReference type="Proteomes" id="UP001333110"/>
    </source>
</evidence>
<gene>
    <name evidence="1" type="ORF">QYF61_010193</name>
</gene>
<protein>
    <recommendedName>
        <fullName evidence="3">Reverse transcriptase domain-containing protein</fullName>
    </recommendedName>
</protein>
<dbReference type="PANTHER" id="PTHR33332">
    <property type="entry name" value="REVERSE TRANSCRIPTASE DOMAIN-CONTAINING PROTEIN"/>
    <property type="match status" value="1"/>
</dbReference>
<evidence type="ECO:0008006" key="3">
    <source>
        <dbReference type="Google" id="ProtNLM"/>
    </source>
</evidence>
<reference evidence="1 2" key="1">
    <citation type="journal article" date="2023" name="J. Hered.">
        <title>Chromosome-level genome of the wood stork (Mycteria americana) provides insight into avian chromosome evolution.</title>
        <authorList>
            <person name="Flamio R. Jr."/>
            <person name="Ramstad K.M."/>
        </authorList>
    </citation>
    <scope>NUCLEOTIDE SEQUENCE [LARGE SCALE GENOMIC DNA]</scope>
    <source>
        <strain evidence="1">JAX WOST 10</strain>
    </source>
</reference>
<dbReference type="Proteomes" id="UP001333110">
    <property type="component" value="Unassembled WGS sequence"/>
</dbReference>